<sequence length="129" mass="14495">MAAKAYGRQSQYGKGGDEVGDWTRNVPKRAATPDCKRELCRTCRQPADISHARPLRYAYDFLVVRPTACLGLGQNLSSTDAWLPRSATIIECSKRGYLMIRPPYPRTAKRAESHLLILIPQITLKVGHR</sequence>
<dbReference type="EMBL" id="FUEG01000008">
    <property type="protein sequence ID" value="SJL07879.1"/>
    <property type="molecule type" value="Genomic_DNA"/>
</dbReference>
<dbReference type="Proteomes" id="UP000219338">
    <property type="component" value="Unassembled WGS sequence"/>
</dbReference>
<evidence type="ECO:0000313" key="3">
    <source>
        <dbReference type="Proteomes" id="UP000219338"/>
    </source>
</evidence>
<accession>A0A284RGL2</accession>
<organism evidence="2 3">
    <name type="scientific">Armillaria ostoyae</name>
    <name type="common">Armillaria root rot fungus</name>
    <dbReference type="NCBI Taxonomy" id="47428"/>
    <lineage>
        <taxon>Eukaryota</taxon>
        <taxon>Fungi</taxon>
        <taxon>Dikarya</taxon>
        <taxon>Basidiomycota</taxon>
        <taxon>Agaricomycotina</taxon>
        <taxon>Agaricomycetes</taxon>
        <taxon>Agaricomycetidae</taxon>
        <taxon>Agaricales</taxon>
        <taxon>Marasmiineae</taxon>
        <taxon>Physalacriaceae</taxon>
        <taxon>Armillaria</taxon>
    </lineage>
</organism>
<evidence type="ECO:0000313" key="2">
    <source>
        <dbReference type="EMBL" id="SJL07879.1"/>
    </source>
</evidence>
<dbReference type="AlphaFoldDB" id="A0A284RGL2"/>
<feature type="region of interest" description="Disordered" evidence="1">
    <location>
        <begin position="1"/>
        <end position="30"/>
    </location>
</feature>
<evidence type="ECO:0000256" key="1">
    <source>
        <dbReference type="SAM" id="MobiDB-lite"/>
    </source>
</evidence>
<proteinExistence type="predicted"/>
<name>A0A284RGL2_ARMOS</name>
<reference evidence="3" key="1">
    <citation type="journal article" date="2017" name="Nat. Ecol. Evol.">
        <title>Genome expansion and lineage-specific genetic innovations in the forest pathogenic fungi Armillaria.</title>
        <authorList>
            <person name="Sipos G."/>
            <person name="Prasanna A.N."/>
            <person name="Walter M.C."/>
            <person name="O'Connor E."/>
            <person name="Balint B."/>
            <person name="Krizsan K."/>
            <person name="Kiss B."/>
            <person name="Hess J."/>
            <person name="Varga T."/>
            <person name="Slot J."/>
            <person name="Riley R."/>
            <person name="Boka B."/>
            <person name="Rigling D."/>
            <person name="Barry K."/>
            <person name="Lee J."/>
            <person name="Mihaltcheva S."/>
            <person name="LaButti K."/>
            <person name="Lipzen A."/>
            <person name="Waldron R."/>
            <person name="Moloney N.M."/>
            <person name="Sperisen C."/>
            <person name="Kredics L."/>
            <person name="Vagvoelgyi C."/>
            <person name="Patrignani A."/>
            <person name="Fitzpatrick D."/>
            <person name="Nagy I."/>
            <person name="Doyle S."/>
            <person name="Anderson J.B."/>
            <person name="Grigoriev I.V."/>
            <person name="Gueldener U."/>
            <person name="Muensterkoetter M."/>
            <person name="Nagy L.G."/>
        </authorList>
    </citation>
    <scope>NUCLEOTIDE SEQUENCE [LARGE SCALE GENOMIC DNA]</scope>
    <source>
        <strain evidence="3">C18/9</strain>
    </source>
</reference>
<gene>
    <name evidence="2" type="ORF">ARMOST_11234</name>
</gene>
<keyword evidence="3" id="KW-1185">Reference proteome</keyword>
<protein>
    <submittedName>
        <fullName evidence="2">Uncharacterized protein</fullName>
    </submittedName>
</protein>